<sequence>MQIHWRKINDNLIQSDCSNYRIKKLDRGNQVLYAAEIKVSELCYVANWYKLSATEAKQICLDDKIKQQEQAQ</sequence>
<organism evidence="1 2">
    <name type="scientific">Agitococcus lubricus</name>
    <dbReference type="NCBI Taxonomy" id="1077255"/>
    <lineage>
        <taxon>Bacteria</taxon>
        <taxon>Pseudomonadati</taxon>
        <taxon>Pseudomonadota</taxon>
        <taxon>Gammaproteobacteria</taxon>
        <taxon>Moraxellales</taxon>
        <taxon>Moraxellaceae</taxon>
        <taxon>Agitococcus</taxon>
    </lineage>
</organism>
<gene>
    <name evidence="1" type="ORF">C8N29_105149</name>
</gene>
<evidence type="ECO:0000313" key="1">
    <source>
        <dbReference type="EMBL" id="PTQ89822.1"/>
    </source>
</evidence>
<proteinExistence type="predicted"/>
<name>A0A2T5J0F3_9GAMM</name>
<protein>
    <submittedName>
        <fullName evidence="1">Uncharacterized protein</fullName>
    </submittedName>
</protein>
<comment type="caution">
    <text evidence="1">The sequence shown here is derived from an EMBL/GenBank/DDBJ whole genome shotgun (WGS) entry which is preliminary data.</text>
</comment>
<accession>A0A2T5J0F3</accession>
<dbReference type="AlphaFoldDB" id="A0A2T5J0F3"/>
<keyword evidence="2" id="KW-1185">Reference proteome</keyword>
<dbReference type="Proteomes" id="UP000244223">
    <property type="component" value="Unassembled WGS sequence"/>
</dbReference>
<evidence type="ECO:0000313" key="2">
    <source>
        <dbReference type="Proteomes" id="UP000244223"/>
    </source>
</evidence>
<dbReference type="RefSeq" id="WP_107865337.1">
    <property type="nucleotide sequence ID" value="NZ_QAON01000005.1"/>
</dbReference>
<dbReference type="EMBL" id="QAON01000005">
    <property type="protein sequence ID" value="PTQ89822.1"/>
    <property type="molecule type" value="Genomic_DNA"/>
</dbReference>
<reference evidence="1 2" key="1">
    <citation type="submission" date="2018-04" db="EMBL/GenBank/DDBJ databases">
        <title>Genomic Encyclopedia of Archaeal and Bacterial Type Strains, Phase II (KMG-II): from individual species to whole genera.</title>
        <authorList>
            <person name="Goeker M."/>
        </authorList>
    </citation>
    <scope>NUCLEOTIDE SEQUENCE [LARGE SCALE GENOMIC DNA]</scope>
    <source>
        <strain evidence="1 2">DSM 5822</strain>
    </source>
</reference>